<dbReference type="EMBL" id="JXNT01000003">
    <property type="protein sequence ID" value="ODM21182.1"/>
    <property type="molecule type" value="Genomic_DNA"/>
</dbReference>
<dbReference type="VEuPathDB" id="FungiDB:SI65_04235"/>
<name>A0A1E3BJM6_ASPCR</name>
<keyword evidence="2" id="KW-1185">Reference proteome</keyword>
<proteinExistence type="predicted"/>
<dbReference type="AlphaFoldDB" id="A0A1E3BJM6"/>
<reference evidence="1 2" key="1">
    <citation type="journal article" date="2016" name="BMC Genomics">
        <title>Comparative genomic and transcriptomic analyses of the Fuzhuan brick tea-fermentation fungus Aspergillus cristatus.</title>
        <authorList>
            <person name="Ge Y."/>
            <person name="Wang Y."/>
            <person name="Liu Y."/>
            <person name="Tan Y."/>
            <person name="Ren X."/>
            <person name="Zhang X."/>
            <person name="Hyde K.D."/>
            <person name="Liu Y."/>
            <person name="Liu Z."/>
        </authorList>
    </citation>
    <scope>NUCLEOTIDE SEQUENCE [LARGE SCALE GENOMIC DNA]</scope>
    <source>
        <strain evidence="1 2">GZAAS20.1005</strain>
    </source>
</reference>
<dbReference type="OrthoDB" id="76567at2759"/>
<evidence type="ECO:0000313" key="1">
    <source>
        <dbReference type="EMBL" id="ODM21182.1"/>
    </source>
</evidence>
<organism evidence="1 2">
    <name type="scientific">Aspergillus cristatus</name>
    <name type="common">Chinese Fuzhuan brick tea-fermentation fungus</name>
    <name type="synonym">Eurotium cristatum</name>
    <dbReference type="NCBI Taxonomy" id="573508"/>
    <lineage>
        <taxon>Eukaryota</taxon>
        <taxon>Fungi</taxon>
        <taxon>Dikarya</taxon>
        <taxon>Ascomycota</taxon>
        <taxon>Pezizomycotina</taxon>
        <taxon>Eurotiomycetes</taxon>
        <taxon>Eurotiomycetidae</taxon>
        <taxon>Eurotiales</taxon>
        <taxon>Aspergillaceae</taxon>
        <taxon>Aspergillus</taxon>
        <taxon>Aspergillus subgen. Aspergillus</taxon>
    </lineage>
</organism>
<dbReference type="Proteomes" id="UP000094569">
    <property type="component" value="Unassembled WGS sequence"/>
</dbReference>
<protein>
    <submittedName>
        <fullName evidence="1">Uncharacterized protein</fullName>
    </submittedName>
</protein>
<accession>A0A1E3BJM6</accession>
<evidence type="ECO:0000313" key="2">
    <source>
        <dbReference type="Proteomes" id="UP000094569"/>
    </source>
</evidence>
<sequence>MDDITSQSLLSGLPENCPTHTWKSFKQLETAASEVYNKLQENEDNGNQYLVVRGLTNYAIEHFLDDKTILGGIGFRLWYERSVGLMKIIE</sequence>
<comment type="caution">
    <text evidence="1">The sequence shown here is derived from an EMBL/GenBank/DDBJ whole genome shotgun (WGS) entry which is preliminary data.</text>
</comment>
<gene>
    <name evidence="1" type="ORF">SI65_04235</name>
</gene>